<keyword evidence="1" id="KW-0732">Signal</keyword>
<gene>
    <name evidence="3" type="ORF">GCM10009804_64760</name>
</gene>
<name>A0ABN2E825_9ACTN</name>
<dbReference type="Proteomes" id="UP001501705">
    <property type="component" value="Unassembled WGS sequence"/>
</dbReference>
<dbReference type="PROSITE" id="PS51257">
    <property type="entry name" value="PROKAR_LIPOPROTEIN"/>
    <property type="match status" value="1"/>
</dbReference>
<dbReference type="EMBL" id="BAAAPH010000027">
    <property type="protein sequence ID" value="GAA1599197.1"/>
    <property type="molecule type" value="Genomic_DNA"/>
</dbReference>
<dbReference type="InterPro" id="IPR039424">
    <property type="entry name" value="SBP_5"/>
</dbReference>
<dbReference type="Gene3D" id="3.40.190.10">
    <property type="entry name" value="Periplasmic binding protein-like II"/>
    <property type="match status" value="1"/>
</dbReference>
<dbReference type="SUPFAM" id="SSF53850">
    <property type="entry name" value="Periplasmic binding protein-like II"/>
    <property type="match status" value="1"/>
</dbReference>
<feature type="chain" id="PRO_5046493816" evidence="1">
    <location>
        <begin position="30"/>
        <end position="538"/>
    </location>
</feature>
<accession>A0ABN2E825</accession>
<dbReference type="Gene3D" id="3.90.76.10">
    <property type="entry name" value="Dipeptide-binding Protein, Domain 1"/>
    <property type="match status" value="1"/>
</dbReference>
<evidence type="ECO:0000313" key="4">
    <source>
        <dbReference type="Proteomes" id="UP001501705"/>
    </source>
</evidence>
<dbReference type="PANTHER" id="PTHR30290:SF82">
    <property type="entry name" value="ABC-TYPE DIPEPTIDE_OLIGOPEPTIDE TRANSPORT SYSTEM, PERIPLASMIC COMPONENT"/>
    <property type="match status" value="1"/>
</dbReference>
<evidence type="ECO:0000256" key="1">
    <source>
        <dbReference type="SAM" id="SignalP"/>
    </source>
</evidence>
<dbReference type="CDD" id="cd08509">
    <property type="entry name" value="PBP2_TmCBP_oligosaccharides_like"/>
    <property type="match status" value="1"/>
</dbReference>
<dbReference type="Gene3D" id="3.10.105.10">
    <property type="entry name" value="Dipeptide-binding Protein, Domain 3"/>
    <property type="match status" value="1"/>
</dbReference>
<dbReference type="InterPro" id="IPR030678">
    <property type="entry name" value="Peptide/Ni-bd"/>
</dbReference>
<organism evidence="3 4">
    <name type="scientific">Kribbella hippodromi</name>
    <dbReference type="NCBI Taxonomy" id="434347"/>
    <lineage>
        <taxon>Bacteria</taxon>
        <taxon>Bacillati</taxon>
        <taxon>Actinomycetota</taxon>
        <taxon>Actinomycetes</taxon>
        <taxon>Propionibacteriales</taxon>
        <taxon>Kribbellaceae</taxon>
        <taxon>Kribbella</taxon>
    </lineage>
</organism>
<feature type="domain" description="Solute-binding protein family 5" evidence="2">
    <location>
        <begin position="82"/>
        <end position="446"/>
    </location>
</feature>
<feature type="signal peptide" evidence="1">
    <location>
        <begin position="1"/>
        <end position="29"/>
    </location>
</feature>
<keyword evidence="4" id="KW-1185">Reference proteome</keyword>
<comment type="caution">
    <text evidence="3">The sequence shown here is derived from an EMBL/GenBank/DDBJ whole genome shotgun (WGS) entry which is preliminary data.</text>
</comment>
<protein>
    <submittedName>
        <fullName evidence="3">ABC transporter substrate-binding protein</fullName>
    </submittedName>
</protein>
<dbReference type="PIRSF" id="PIRSF002741">
    <property type="entry name" value="MppA"/>
    <property type="match status" value="1"/>
</dbReference>
<evidence type="ECO:0000313" key="3">
    <source>
        <dbReference type="EMBL" id="GAA1599197.1"/>
    </source>
</evidence>
<dbReference type="Pfam" id="PF00496">
    <property type="entry name" value="SBP_bac_5"/>
    <property type="match status" value="1"/>
</dbReference>
<sequence>MRSRVKLTAAVTGLVLLSGLTACSGGAGASGGAASSRPLTVAAYSQPTLQPNFNPFSVNALRGTIGLIYEQLFDFNTAHTSEFMPSLVTKYSWGTGGKAIDLALDNRAKWADGSALTADDVIFTFGYLKQHDLLALPVDQVTKTADGVHLTFTKPAYAAIQDLGRTVIVPKKVWAGKDPDTDTNVQPMGSGPYSLGQVTGQQATFKARADYWKQQVPVPQITYVTTSSTNLLTQQLVRHEIDLAYAGIPDVKNQFVQRAPAQNHLWPIYASMKPLMLNLKRKPFDNVHVRKGIALALDRQAVTDAYNPGVYQPVGPTGLYQGTWSSWIAPADRDPLKPDQAAALAELARAGYKQQAGGKLIGADGKQLKLRILTVSAFADGMAYTQELAGQLAALGIDAAVNGVPSAAYTGDEDKRDFDAIYGDAFTFGTNPYTFYNKMLSKKSKTNVVGWDDPATESALGALAQAAPEAQLAASKPLQQIMLTQLPVIPVAVKGTPYMYNTEHWTGWPSADDPYTTPDPGAISGVFAAKLFLSLKPA</sequence>
<evidence type="ECO:0000259" key="2">
    <source>
        <dbReference type="Pfam" id="PF00496"/>
    </source>
</evidence>
<proteinExistence type="predicted"/>
<dbReference type="PANTHER" id="PTHR30290">
    <property type="entry name" value="PERIPLASMIC BINDING COMPONENT OF ABC TRANSPORTER"/>
    <property type="match status" value="1"/>
</dbReference>
<dbReference type="InterPro" id="IPR000914">
    <property type="entry name" value="SBP_5_dom"/>
</dbReference>
<reference evidence="3 4" key="1">
    <citation type="journal article" date="2019" name="Int. J. Syst. Evol. Microbiol.">
        <title>The Global Catalogue of Microorganisms (GCM) 10K type strain sequencing project: providing services to taxonomists for standard genome sequencing and annotation.</title>
        <authorList>
            <consortium name="The Broad Institute Genomics Platform"/>
            <consortium name="The Broad Institute Genome Sequencing Center for Infectious Disease"/>
            <person name="Wu L."/>
            <person name="Ma J."/>
        </authorList>
    </citation>
    <scope>NUCLEOTIDE SEQUENCE [LARGE SCALE GENOMIC DNA]</scope>
    <source>
        <strain evidence="3 4">JCM 15572</strain>
    </source>
</reference>
<dbReference type="RefSeq" id="WP_344239691.1">
    <property type="nucleotide sequence ID" value="NZ_BAAAPH010000027.1"/>
</dbReference>